<reference evidence="1" key="1">
    <citation type="submission" date="2019-01" db="EMBL/GenBank/DDBJ databases">
        <title>Whole Genome Sequencing for Putative Detection of Antimicrobial Resistance and Potential Virulence Factors in Chryseobacterium indologenes isolated from Nile Tilapia in Tanzania.</title>
        <authorList>
            <person name="Mwega E."/>
            <person name="Mutoloki S."/>
            <person name="Mugimba K."/>
            <person name="Colquhoun D."/>
            <person name="Mdegela R."/>
            <person name="Evensen O."/>
            <person name="Wasteson Y."/>
        </authorList>
    </citation>
    <scope>NUCLEOTIDE SEQUENCE [LARGE SCALE GENOMIC DNA]</scope>
    <source>
        <strain evidence="1">StR 01</strain>
    </source>
</reference>
<protein>
    <submittedName>
        <fullName evidence="1">Helix-turn-helix domain-containing protein</fullName>
    </submittedName>
</protein>
<dbReference type="AlphaFoldDB" id="A0A411DIE0"/>
<accession>A0A411DIE0</accession>
<proteinExistence type="predicted"/>
<dbReference type="EMBL" id="CP035532">
    <property type="protein sequence ID" value="QBA20152.1"/>
    <property type="molecule type" value="Genomic_DNA"/>
</dbReference>
<name>A0A411DIE0_CHRID</name>
<dbReference type="SUPFAM" id="SSF48295">
    <property type="entry name" value="TrpR-like"/>
    <property type="match status" value="1"/>
</dbReference>
<dbReference type="GO" id="GO:0043565">
    <property type="term" value="F:sequence-specific DNA binding"/>
    <property type="evidence" value="ECO:0007669"/>
    <property type="project" value="InterPro"/>
</dbReference>
<evidence type="ECO:0000313" key="1">
    <source>
        <dbReference type="EMBL" id="QBA20152.1"/>
    </source>
</evidence>
<sequence length="108" mass="13141">MQKYSQPNYQRIYSDIIIRSFPHKRKECEKLLRKQYLSVIDILELNKKIFGTIDKEKEKQNPRHRSYSKSDIVKILNYQKTHNMNNSQIAKHFGLSKNTITKWRRIFL</sequence>
<organism evidence="1">
    <name type="scientific">Chryseobacterium indologenes</name>
    <name type="common">Flavobacterium indologenes</name>
    <dbReference type="NCBI Taxonomy" id="253"/>
    <lineage>
        <taxon>Bacteria</taxon>
        <taxon>Pseudomonadati</taxon>
        <taxon>Bacteroidota</taxon>
        <taxon>Flavobacteriia</taxon>
        <taxon>Flavobacteriales</taxon>
        <taxon>Weeksellaceae</taxon>
        <taxon>Chryseobacterium group</taxon>
        <taxon>Chryseobacterium</taxon>
    </lineage>
</organism>
<dbReference type="InterPro" id="IPR010921">
    <property type="entry name" value="Trp_repressor/repl_initiator"/>
</dbReference>
<gene>
    <name evidence="1" type="ORF">EU348_02815</name>
</gene>